<keyword evidence="2" id="KW-1133">Transmembrane helix</keyword>
<feature type="transmembrane region" description="Helical" evidence="2">
    <location>
        <begin position="316"/>
        <end position="334"/>
    </location>
</feature>
<feature type="compositionally biased region" description="Basic and acidic residues" evidence="1">
    <location>
        <begin position="397"/>
        <end position="411"/>
    </location>
</feature>
<accession>A0A3E0VHH3</accession>
<evidence type="ECO:0000256" key="2">
    <source>
        <dbReference type="SAM" id="Phobius"/>
    </source>
</evidence>
<proteinExistence type="predicted"/>
<feature type="transmembrane region" description="Helical" evidence="2">
    <location>
        <begin position="65"/>
        <end position="98"/>
    </location>
</feature>
<sequence>MIAGRGVGFLWTILLLSALGLGDYGIYATACAFAAIISAPLENVFVVRSVRVDTAEYERERSTRLLLGVLLIVAGVVLYPFTLTLAFALVFAGGEMVFNAYKSLPLRNGQPAAVMRLDALRQFSSIGAATIYLFAAGESATLPVALALYLAPYAVVLVLSAVRCWGTLPAVPGGLRENVLLLGDAFIISLYLQGDIVLLGILSSDETVGAYSVASQIALALSVLGQLYAQSFNVRLRESHGDPAAGPRPKFLLGLAAFFALGSFVVGVLLILVGWHSEIGVVLLVMSLFAGLRTIDNAWTTVLYIQHRDGPRIAHAGIALALKFAGILLLILAAGWPAALAAAVAAVLAEAYLCLLYTRLVHRPLPQRDTIDEGEAMSVELTTTDELAPDLVTPDALAREIESPDSTKEPR</sequence>
<feature type="transmembrane region" description="Helical" evidence="2">
    <location>
        <begin position="178"/>
        <end position="202"/>
    </location>
</feature>
<feature type="transmembrane region" description="Helical" evidence="2">
    <location>
        <begin position="340"/>
        <end position="358"/>
    </location>
</feature>
<reference evidence="3 4" key="1">
    <citation type="submission" date="2017-04" db="EMBL/GenBank/DDBJ databases">
        <title>Comparative genome analysis of Subtercola boreus.</title>
        <authorList>
            <person name="Cho Y.-J."/>
            <person name="Cho A."/>
            <person name="Kim O.-S."/>
            <person name="Lee J.-I."/>
        </authorList>
    </citation>
    <scope>NUCLEOTIDE SEQUENCE [LARGE SCALE GENOMIC DNA]</scope>
    <source>
        <strain evidence="3 4">K300</strain>
    </source>
</reference>
<feature type="transmembrane region" description="Helical" evidence="2">
    <location>
        <begin position="250"/>
        <end position="273"/>
    </location>
</feature>
<organism evidence="3 4">
    <name type="scientific">Subtercola boreus</name>
    <dbReference type="NCBI Taxonomy" id="120213"/>
    <lineage>
        <taxon>Bacteria</taxon>
        <taxon>Bacillati</taxon>
        <taxon>Actinomycetota</taxon>
        <taxon>Actinomycetes</taxon>
        <taxon>Micrococcales</taxon>
        <taxon>Microbacteriaceae</taxon>
        <taxon>Subtercola</taxon>
    </lineage>
</organism>
<feature type="transmembrane region" description="Helical" evidence="2">
    <location>
        <begin position="208"/>
        <end position="229"/>
    </location>
</feature>
<gene>
    <name evidence="3" type="ORF">B7R54_03070</name>
</gene>
<protein>
    <recommendedName>
        <fullName evidence="5">Polysaccharide biosynthesis protein C-terminal domain-containing protein</fullName>
    </recommendedName>
</protein>
<dbReference type="Proteomes" id="UP000256486">
    <property type="component" value="Unassembled WGS sequence"/>
</dbReference>
<keyword evidence="2" id="KW-0472">Membrane</keyword>
<feature type="transmembrane region" description="Helical" evidence="2">
    <location>
        <begin position="279"/>
        <end position="295"/>
    </location>
</feature>
<evidence type="ECO:0000313" key="3">
    <source>
        <dbReference type="EMBL" id="RFA08317.1"/>
    </source>
</evidence>
<dbReference type="AlphaFoldDB" id="A0A3E0VHH3"/>
<dbReference type="EMBL" id="NBWZ01000001">
    <property type="protein sequence ID" value="RFA08317.1"/>
    <property type="molecule type" value="Genomic_DNA"/>
</dbReference>
<comment type="caution">
    <text evidence="3">The sequence shown here is derived from an EMBL/GenBank/DDBJ whole genome shotgun (WGS) entry which is preliminary data.</text>
</comment>
<feature type="region of interest" description="Disordered" evidence="1">
    <location>
        <begin position="381"/>
        <end position="411"/>
    </location>
</feature>
<feature type="transmembrane region" description="Helical" evidence="2">
    <location>
        <begin position="142"/>
        <end position="166"/>
    </location>
</feature>
<evidence type="ECO:0000256" key="1">
    <source>
        <dbReference type="SAM" id="MobiDB-lite"/>
    </source>
</evidence>
<evidence type="ECO:0000313" key="4">
    <source>
        <dbReference type="Proteomes" id="UP000256486"/>
    </source>
</evidence>
<evidence type="ECO:0008006" key="5">
    <source>
        <dbReference type="Google" id="ProtNLM"/>
    </source>
</evidence>
<keyword evidence="2" id="KW-0812">Transmembrane</keyword>
<keyword evidence="4" id="KW-1185">Reference proteome</keyword>
<name>A0A3E0VHH3_9MICO</name>